<organism evidence="1 2">
    <name type="scientific">Mixta tenebrionis</name>
    <dbReference type="NCBI Taxonomy" id="2562439"/>
    <lineage>
        <taxon>Bacteria</taxon>
        <taxon>Pseudomonadati</taxon>
        <taxon>Pseudomonadota</taxon>
        <taxon>Gammaproteobacteria</taxon>
        <taxon>Enterobacterales</taxon>
        <taxon>Erwiniaceae</taxon>
        <taxon>Mixta</taxon>
    </lineage>
</organism>
<dbReference type="EMBL" id="VHQI01000006">
    <property type="protein sequence ID" value="TPW41891.1"/>
    <property type="molecule type" value="Genomic_DNA"/>
</dbReference>
<evidence type="ECO:0000313" key="1">
    <source>
        <dbReference type="EMBL" id="TPW41891.1"/>
    </source>
</evidence>
<sequence>MKELTATEINSVSGGFYFSAPFIGASIGNAVGDGDTSAILAGAAIASIALVPYCPLHWGLGIVLGCAAIIVKIIDCNNPDPEPNPEPIG</sequence>
<protein>
    <submittedName>
        <fullName evidence="1">Uncharacterized protein</fullName>
    </submittedName>
</protein>
<gene>
    <name evidence="1" type="ORF">FKM52_11040</name>
</gene>
<dbReference type="OrthoDB" id="9956014at2"/>
<dbReference type="AlphaFoldDB" id="A0A506V7U4"/>
<dbReference type="RefSeq" id="WP_141176235.1">
    <property type="nucleotide sequence ID" value="NZ_JBHUFX010000002.1"/>
</dbReference>
<name>A0A506V7U4_9GAMM</name>
<evidence type="ECO:0000313" key="2">
    <source>
        <dbReference type="Proteomes" id="UP000319523"/>
    </source>
</evidence>
<proteinExistence type="predicted"/>
<accession>A0A506V7U4</accession>
<reference evidence="1 2" key="1">
    <citation type="submission" date="2019-06" db="EMBL/GenBank/DDBJ databases">
        <authorList>
            <person name="Yang Y."/>
        </authorList>
    </citation>
    <scope>NUCLEOTIDE SEQUENCE [LARGE SCALE GENOMIC DNA]</scope>
    <source>
        <strain evidence="1 2">BIT-26</strain>
    </source>
</reference>
<comment type="caution">
    <text evidence="1">The sequence shown here is derived from an EMBL/GenBank/DDBJ whole genome shotgun (WGS) entry which is preliminary data.</text>
</comment>
<keyword evidence="2" id="KW-1185">Reference proteome</keyword>
<dbReference type="Proteomes" id="UP000319523">
    <property type="component" value="Unassembled WGS sequence"/>
</dbReference>